<dbReference type="STRING" id="203122.Sde_1113"/>
<dbReference type="eggNOG" id="COG1366">
    <property type="taxonomic scope" value="Bacteria"/>
</dbReference>
<dbReference type="GeneID" id="98612794"/>
<keyword evidence="3" id="KW-1185">Reference proteome</keyword>
<reference evidence="2 3" key="1">
    <citation type="journal article" date="2008" name="PLoS Genet.">
        <title>Complete genome sequence of the complex carbohydrate-degrading marine bacterium, Saccharophagus degradans strain 2-40 T.</title>
        <authorList>
            <person name="Weiner R.M."/>
            <person name="Taylor L.E.II."/>
            <person name="Henrissat B."/>
            <person name="Hauser L."/>
            <person name="Land M."/>
            <person name="Coutinho P.M."/>
            <person name="Rancurel C."/>
            <person name="Saunders E.H."/>
            <person name="Longmire A.G."/>
            <person name="Zhang H."/>
            <person name="Bayer E.A."/>
            <person name="Gilbert H.J."/>
            <person name="Larimer F."/>
            <person name="Zhulin I.B."/>
            <person name="Ekborg N.A."/>
            <person name="Lamed R."/>
            <person name="Richardson P.M."/>
            <person name="Borovok I."/>
            <person name="Hutcheson S."/>
        </authorList>
    </citation>
    <scope>NUCLEOTIDE SEQUENCE [LARGE SCALE GENOMIC DNA]</scope>
    <source>
        <strain evidence="3">2-40 / ATCC 43961 / DSM 17024</strain>
    </source>
</reference>
<dbReference type="OrthoDB" id="8685730at2"/>
<dbReference type="InterPro" id="IPR036513">
    <property type="entry name" value="STAS_dom_sf"/>
</dbReference>
<dbReference type="InterPro" id="IPR002645">
    <property type="entry name" value="STAS_dom"/>
</dbReference>
<dbReference type="InterPro" id="IPR014557">
    <property type="entry name" value="UCP029548_STAS-type"/>
</dbReference>
<dbReference type="Gene3D" id="3.30.750.24">
    <property type="entry name" value="STAS domain"/>
    <property type="match status" value="1"/>
</dbReference>
<protein>
    <submittedName>
        <fullName evidence="2">Sulfate transporter/antisigma-factor antagonist STAS</fullName>
    </submittedName>
</protein>
<dbReference type="Proteomes" id="UP000001947">
    <property type="component" value="Chromosome"/>
</dbReference>
<evidence type="ECO:0000259" key="1">
    <source>
        <dbReference type="PROSITE" id="PS50801"/>
    </source>
</evidence>
<dbReference type="RefSeq" id="WP_011467595.1">
    <property type="nucleotide sequence ID" value="NC_007912.1"/>
</dbReference>
<feature type="domain" description="STAS" evidence="1">
    <location>
        <begin position="4"/>
        <end position="129"/>
    </location>
</feature>
<dbReference type="Pfam" id="PF01740">
    <property type="entry name" value="STAS"/>
    <property type="match status" value="1"/>
</dbReference>
<gene>
    <name evidence="2" type="ordered locus">Sde_1113</name>
</gene>
<dbReference type="SUPFAM" id="SSF52091">
    <property type="entry name" value="SpoIIaa-like"/>
    <property type="match status" value="1"/>
</dbReference>
<dbReference type="CDD" id="cd07043">
    <property type="entry name" value="STAS_anti-anti-sigma_factors"/>
    <property type="match status" value="1"/>
</dbReference>
<dbReference type="AlphaFoldDB" id="Q21LQ4"/>
<dbReference type="GO" id="GO:0043856">
    <property type="term" value="F:anti-sigma factor antagonist activity"/>
    <property type="evidence" value="ECO:0007669"/>
    <property type="project" value="TreeGrafter"/>
</dbReference>
<dbReference type="KEGG" id="sde:Sde_1113"/>
<dbReference type="PANTHER" id="PTHR33495">
    <property type="entry name" value="ANTI-SIGMA FACTOR ANTAGONIST TM_1081-RELATED-RELATED"/>
    <property type="match status" value="1"/>
</dbReference>
<dbReference type="HOGENOM" id="CLU_130803_1_0_6"/>
<evidence type="ECO:0000313" key="2">
    <source>
        <dbReference type="EMBL" id="ABD80375.1"/>
    </source>
</evidence>
<dbReference type="PANTHER" id="PTHR33495:SF2">
    <property type="entry name" value="ANTI-SIGMA FACTOR ANTAGONIST TM_1081-RELATED"/>
    <property type="match status" value="1"/>
</dbReference>
<accession>Q21LQ4</accession>
<evidence type="ECO:0000313" key="3">
    <source>
        <dbReference type="Proteomes" id="UP000001947"/>
    </source>
</evidence>
<organism evidence="2 3">
    <name type="scientific">Saccharophagus degradans (strain 2-40 / ATCC 43961 / DSM 17024)</name>
    <dbReference type="NCBI Taxonomy" id="203122"/>
    <lineage>
        <taxon>Bacteria</taxon>
        <taxon>Pseudomonadati</taxon>
        <taxon>Pseudomonadota</taxon>
        <taxon>Gammaproteobacteria</taxon>
        <taxon>Cellvibrionales</taxon>
        <taxon>Cellvibrionaceae</taxon>
        <taxon>Saccharophagus</taxon>
    </lineage>
</organism>
<proteinExistence type="predicted"/>
<name>Q21LQ4_SACD2</name>
<sequence>MKPGSIKVAQHEGVFVIKMEGDVRLTLCLSFDSFIESMFGQSDFKSVVFDLTDAEAIDSTTLGLMAKISINGKAKQFEDPIVISRNPSITRLLVTMGFEDIFQIVRDADIALDGELPLEIEQEDADENAVRDKVLEAHRTLMNLNENNKITFKELVQSLEEQQ</sequence>
<dbReference type="PROSITE" id="PS50801">
    <property type="entry name" value="STAS"/>
    <property type="match status" value="1"/>
</dbReference>
<dbReference type="PIRSF" id="PIRSF029548">
    <property type="entry name" value="UCP029548"/>
    <property type="match status" value="1"/>
</dbReference>
<dbReference type="EMBL" id="CP000282">
    <property type="protein sequence ID" value="ABD80375.1"/>
    <property type="molecule type" value="Genomic_DNA"/>
</dbReference>